<dbReference type="EMBL" id="FKJW01000003">
    <property type="protein sequence ID" value="SAK20174.1"/>
    <property type="molecule type" value="Genomic_DNA"/>
</dbReference>
<proteinExistence type="predicted"/>
<evidence type="ECO:0000313" key="1">
    <source>
        <dbReference type="EMBL" id="SAK20174.1"/>
    </source>
</evidence>
<sequence>MAQPNKAAPDWERIEADYRAGVLSVREIAAAQGISHTAINKRAKAEGWERDLSKRIQAKADALVSRREVSSAVSTETSIPDRVIVEANAEVIARIRLAHRGDIARSRKVAMSLLGELEQQTGNLDLFEQLGELLRSPDDKGMDKLNDLYQKVISTPTRIDGMKKLAETLKTLIGLEREAYSIGPDGGGSSGHGPPLAGAADAIEAAKIYAQLMNT</sequence>
<dbReference type="Proteomes" id="UP000196218">
    <property type="component" value="Unassembled WGS sequence"/>
</dbReference>
<comment type="caution">
    <text evidence="1">The sequence shown here is derived from an EMBL/GenBank/DDBJ whole genome shotgun (WGS) entry which is preliminary data.</text>
</comment>
<dbReference type="AlphaFoldDB" id="A0ABD7LPF9"/>
<evidence type="ECO:0000313" key="2">
    <source>
        <dbReference type="Proteomes" id="UP000196218"/>
    </source>
</evidence>
<accession>A0ABD7LPF9</accession>
<name>A0ABD7LPF9_9BURK</name>
<gene>
    <name evidence="1" type="ORF">UA18_02398</name>
</gene>
<protein>
    <submittedName>
        <fullName evidence="1">Bacteriophage protein</fullName>
    </submittedName>
</protein>
<organism evidence="1 2">
    <name type="scientific">Burkholderia multivorans</name>
    <dbReference type="NCBI Taxonomy" id="87883"/>
    <lineage>
        <taxon>Bacteria</taxon>
        <taxon>Pseudomonadati</taxon>
        <taxon>Pseudomonadota</taxon>
        <taxon>Betaproteobacteria</taxon>
        <taxon>Burkholderiales</taxon>
        <taxon>Burkholderiaceae</taxon>
        <taxon>Burkholderia</taxon>
        <taxon>Burkholderia cepacia complex</taxon>
    </lineage>
</organism>
<reference evidence="1 2" key="1">
    <citation type="submission" date="2016-04" db="EMBL/GenBank/DDBJ databases">
        <authorList>
            <person name="Peeters C."/>
        </authorList>
    </citation>
    <scope>NUCLEOTIDE SEQUENCE [LARGE SCALE GENOMIC DNA]</scope>
    <source>
        <strain evidence="1">LMG 29311</strain>
    </source>
</reference>
<dbReference type="RefSeq" id="WP_176034110.1">
    <property type="nucleotide sequence ID" value="NZ_CADFGW010000006.1"/>
</dbReference>